<feature type="domain" description="Histidine kinase" evidence="9">
    <location>
        <begin position="229"/>
        <end position="466"/>
    </location>
</feature>
<dbReference type="SUPFAM" id="SSF50341">
    <property type="entry name" value="CheW-like"/>
    <property type="match status" value="2"/>
</dbReference>
<keyword evidence="14" id="KW-1185">Reference proteome</keyword>
<dbReference type="EC" id="2.7.13.3" evidence="2"/>
<dbReference type="PANTHER" id="PTHR43395">
    <property type="entry name" value="SENSOR HISTIDINE KINASE CHEA"/>
    <property type="match status" value="1"/>
</dbReference>
<feature type="modified residue" description="Phosphohistidine" evidence="6">
    <location>
        <position position="45"/>
    </location>
</feature>
<keyword evidence="5" id="KW-0418">Kinase</keyword>
<dbReference type="Pfam" id="PF02895">
    <property type="entry name" value="H-kinase_dim"/>
    <property type="match status" value="1"/>
</dbReference>
<dbReference type="SMART" id="SM00260">
    <property type="entry name" value="CheW"/>
    <property type="match status" value="1"/>
</dbReference>
<dbReference type="CDD" id="cd00731">
    <property type="entry name" value="CheA_reg"/>
    <property type="match status" value="1"/>
</dbReference>
<dbReference type="Gene3D" id="3.40.50.2300">
    <property type="match status" value="1"/>
</dbReference>
<dbReference type="PANTHER" id="PTHR43395:SF1">
    <property type="entry name" value="CHEMOTAXIS PROTEIN CHEA"/>
    <property type="match status" value="1"/>
</dbReference>
<dbReference type="InterPro" id="IPR036890">
    <property type="entry name" value="HATPase_C_sf"/>
</dbReference>
<dbReference type="SMART" id="SM01231">
    <property type="entry name" value="H-kinase_dim"/>
    <property type="match status" value="1"/>
</dbReference>
<comment type="catalytic activity">
    <reaction evidence="1">
        <text>ATP + protein L-histidine = ADP + protein N-phospho-L-histidine.</text>
        <dbReference type="EC" id="2.7.13.3"/>
    </reaction>
</comment>
<name>A0A518CGQ9_9PLAN</name>
<dbReference type="SUPFAM" id="SSF55874">
    <property type="entry name" value="ATPase domain of HSP90 chaperone/DNA topoisomerase II/histidine kinase"/>
    <property type="match status" value="1"/>
</dbReference>
<feature type="domain" description="CheW-like" evidence="11">
    <location>
        <begin position="626"/>
        <end position="755"/>
    </location>
</feature>
<dbReference type="SMART" id="SM00073">
    <property type="entry name" value="HPT"/>
    <property type="match status" value="1"/>
</dbReference>
<dbReference type="Gene3D" id="1.10.287.560">
    <property type="entry name" value="Histidine kinase CheA-like, homodimeric domain"/>
    <property type="match status" value="1"/>
</dbReference>
<feature type="domain" description="HPt" evidence="12">
    <location>
        <begin position="1"/>
        <end position="102"/>
    </location>
</feature>
<organism evidence="13 14">
    <name type="scientific">Polystyrenella longa</name>
    <dbReference type="NCBI Taxonomy" id="2528007"/>
    <lineage>
        <taxon>Bacteria</taxon>
        <taxon>Pseudomonadati</taxon>
        <taxon>Planctomycetota</taxon>
        <taxon>Planctomycetia</taxon>
        <taxon>Planctomycetales</taxon>
        <taxon>Planctomycetaceae</taxon>
        <taxon>Polystyrenella</taxon>
    </lineage>
</organism>
<dbReference type="InterPro" id="IPR004358">
    <property type="entry name" value="Sig_transdc_His_kin-like_C"/>
</dbReference>
<feature type="region of interest" description="Disordered" evidence="8">
    <location>
        <begin position="191"/>
        <end position="210"/>
    </location>
</feature>
<dbReference type="SMART" id="SM00448">
    <property type="entry name" value="REC"/>
    <property type="match status" value="1"/>
</dbReference>
<dbReference type="PROSITE" id="PS50110">
    <property type="entry name" value="RESPONSE_REGULATORY"/>
    <property type="match status" value="1"/>
</dbReference>
<evidence type="ECO:0000256" key="1">
    <source>
        <dbReference type="ARBA" id="ARBA00000085"/>
    </source>
</evidence>
<evidence type="ECO:0000256" key="2">
    <source>
        <dbReference type="ARBA" id="ARBA00012438"/>
    </source>
</evidence>
<dbReference type="SMART" id="SM00387">
    <property type="entry name" value="HATPase_c"/>
    <property type="match status" value="1"/>
</dbReference>
<evidence type="ECO:0000256" key="8">
    <source>
        <dbReference type="SAM" id="MobiDB-lite"/>
    </source>
</evidence>
<dbReference type="InterPro" id="IPR008207">
    <property type="entry name" value="Sig_transdc_His_kin_Hpt_dom"/>
</dbReference>
<gene>
    <name evidence="13" type="primary">cheA_1</name>
    <name evidence="13" type="ORF">Pla110_01220</name>
</gene>
<dbReference type="Pfam" id="PF00072">
    <property type="entry name" value="Response_reg"/>
    <property type="match status" value="1"/>
</dbReference>
<dbReference type="CDD" id="cd16916">
    <property type="entry name" value="HATPase_CheA-like"/>
    <property type="match status" value="1"/>
</dbReference>
<dbReference type="RefSeq" id="WP_144992153.1">
    <property type="nucleotide sequence ID" value="NZ_CP036281.1"/>
</dbReference>
<dbReference type="InterPro" id="IPR037006">
    <property type="entry name" value="CheA-like_homodim_sf"/>
</dbReference>
<dbReference type="GO" id="GO:0000155">
    <property type="term" value="F:phosphorelay sensor kinase activity"/>
    <property type="evidence" value="ECO:0007669"/>
    <property type="project" value="InterPro"/>
</dbReference>
<dbReference type="SUPFAM" id="SSF47226">
    <property type="entry name" value="Histidine-containing phosphotransfer domain, HPT domain"/>
    <property type="match status" value="1"/>
</dbReference>
<dbReference type="InterPro" id="IPR004105">
    <property type="entry name" value="CheA-like_dim"/>
</dbReference>
<feature type="modified residue" description="4-aspartylphosphate" evidence="7">
    <location>
        <position position="818"/>
    </location>
</feature>
<dbReference type="Pfam" id="PF02518">
    <property type="entry name" value="HATPase_c"/>
    <property type="match status" value="1"/>
</dbReference>
<feature type="domain" description="CheW-like" evidence="11">
    <location>
        <begin position="468"/>
        <end position="605"/>
    </location>
</feature>
<dbReference type="PROSITE" id="PS50109">
    <property type="entry name" value="HIS_KIN"/>
    <property type="match status" value="1"/>
</dbReference>
<keyword evidence="4 13" id="KW-0808">Transferase</keyword>
<dbReference type="KEGG" id="plon:Pla110_01220"/>
<keyword evidence="3 7" id="KW-0597">Phosphoprotein</keyword>
<dbReference type="InterPro" id="IPR036097">
    <property type="entry name" value="HisK_dim/P_sf"/>
</dbReference>
<dbReference type="PRINTS" id="PR00344">
    <property type="entry name" value="BCTRLSENSOR"/>
</dbReference>
<feature type="region of interest" description="Disordered" evidence="8">
    <location>
        <begin position="128"/>
        <end position="183"/>
    </location>
</feature>
<sequence length="897" mass="98505">MEDEIIQEFLAESWENLVRLDTEIVSLEQNPEDPDLIGSIFRTIHTIKGTCGFIGLNRTGELAHATENVLGKMRDKKLPISESSISIVLKGIDGIKELLQSLEATGQESTTDYNPLIKELDALSDSVEDSGAAVPGLNQLPTSSMDMQSESAANSFSNPFDEAMAPAPEPEPATPAPQASVSAAPPVLEAEVAPPAPAPKPAEQTEPVEGVARKSVADLSIRVNVDVLDSLMNLVGELVLTRNQLLQLARTEEESKYSHSISHLNRVTTDLQEGVMKTRMQPIGNAWSKLPRLVRDLCQITGRHIDLEMSGSETELDRTVLDAIKDPLTHMVRNSADHGIELPEVRRDSGKPETGTINLNAYHEGGHVIISIEDDGAGINTDRVLQKAIQNELVTEAEAAKMTQSEILPMIFHPGFSTAEKVSSVSGRGVGMDVVKTAIEQIGGTVDLATNLGKGTTVRIKIPLTLAIISALVVESGGECFAIPQLGVVELVRLEAEDRQKIERIHQHEVFRLRDRLLPLVYLSDTLELDRALTDEDDIYIVVVQVGENQLGLIVSEVFDTEEIVVKPMGSLLKDVAIYQGTTILGDGRVIMILDVAGIASEFNGLQKSPQDHSNAENEFDQSNDTTSLLLFDPGNQTTMAVPLSLVARLEEFPRESIERSGNRLIVQYRGDLLPLQPVSEMDILEKGPDPQPVIVFSEGDCSMGLLVNEIKDILNERLDIRMQSQREGVLGTAIVNNCATDIIDTQYYISSIVPHWYDRATDHKKLDILVVDDSLFFRQLVTTALESNGYRVNTQSSAVNAIEMIEHGERFDFIISDIEMPVMDGFAFAKWVRGRSDMSTIPMIAMTSLSAKSDEQYAEQMGFNRFLKKFNAKQLIDTIEEIVRSRAISESGARAS</sequence>
<dbReference type="InterPro" id="IPR036641">
    <property type="entry name" value="HPT_dom_sf"/>
</dbReference>
<dbReference type="SUPFAM" id="SSF47384">
    <property type="entry name" value="Homodimeric domain of signal transducing histidine kinase"/>
    <property type="match status" value="1"/>
</dbReference>
<dbReference type="InterPro" id="IPR003594">
    <property type="entry name" value="HATPase_dom"/>
</dbReference>
<feature type="compositionally biased region" description="Polar residues" evidence="8">
    <location>
        <begin position="139"/>
        <end position="158"/>
    </location>
</feature>
<dbReference type="CDD" id="cd00088">
    <property type="entry name" value="HPT"/>
    <property type="match status" value="1"/>
</dbReference>
<dbReference type="GO" id="GO:0005737">
    <property type="term" value="C:cytoplasm"/>
    <property type="evidence" value="ECO:0007669"/>
    <property type="project" value="InterPro"/>
</dbReference>
<dbReference type="OrthoDB" id="9803176at2"/>
<dbReference type="InterPro" id="IPR002545">
    <property type="entry name" value="CheW-lke_dom"/>
</dbReference>
<dbReference type="Pfam" id="PF01584">
    <property type="entry name" value="CheW"/>
    <property type="match status" value="1"/>
</dbReference>
<dbReference type="InterPro" id="IPR005467">
    <property type="entry name" value="His_kinase_dom"/>
</dbReference>
<dbReference type="EMBL" id="CP036281">
    <property type="protein sequence ID" value="QDU78421.1"/>
    <property type="molecule type" value="Genomic_DNA"/>
</dbReference>
<dbReference type="Gene3D" id="1.20.120.160">
    <property type="entry name" value="HPT domain"/>
    <property type="match status" value="1"/>
</dbReference>
<protein>
    <recommendedName>
        <fullName evidence="2">histidine kinase</fullName>
        <ecNumber evidence="2">2.7.13.3</ecNumber>
    </recommendedName>
</protein>
<dbReference type="InterPro" id="IPR051315">
    <property type="entry name" value="Bact_Chemotaxis_CheA"/>
</dbReference>
<feature type="domain" description="Response regulatory" evidence="10">
    <location>
        <begin position="768"/>
        <end position="884"/>
    </location>
</feature>
<evidence type="ECO:0000313" key="14">
    <source>
        <dbReference type="Proteomes" id="UP000317178"/>
    </source>
</evidence>
<dbReference type="AlphaFoldDB" id="A0A518CGQ9"/>
<dbReference type="FunFam" id="3.30.565.10:FF:000016">
    <property type="entry name" value="Chemotaxis protein CheA, putative"/>
    <property type="match status" value="1"/>
</dbReference>
<evidence type="ECO:0000313" key="13">
    <source>
        <dbReference type="EMBL" id="QDU78421.1"/>
    </source>
</evidence>
<dbReference type="PROSITE" id="PS50894">
    <property type="entry name" value="HPT"/>
    <property type="match status" value="1"/>
</dbReference>
<dbReference type="GO" id="GO:0006935">
    <property type="term" value="P:chemotaxis"/>
    <property type="evidence" value="ECO:0007669"/>
    <property type="project" value="InterPro"/>
</dbReference>
<evidence type="ECO:0000256" key="7">
    <source>
        <dbReference type="PROSITE-ProRule" id="PRU00169"/>
    </source>
</evidence>
<dbReference type="Proteomes" id="UP000317178">
    <property type="component" value="Chromosome"/>
</dbReference>
<dbReference type="InterPro" id="IPR011006">
    <property type="entry name" value="CheY-like_superfamily"/>
</dbReference>
<accession>A0A518CGQ9</accession>
<dbReference type="InterPro" id="IPR001789">
    <property type="entry name" value="Sig_transdc_resp-reg_receiver"/>
</dbReference>
<dbReference type="Pfam" id="PF01627">
    <property type="entry name" value="Hpt"/>
    <property type="match status" value="1"/>
</dbReference>
<evidence type="ECO:0000259" key="12">
    <source>
        <dbReference type="PROSITE" id="PS50894"/>
    </source>
</evidence>
<dbReference type="Gene3D" id="3.30.565.10">
    <property type="entry name" value="Histidine kinase-like ATPase, C-terminal domain"/>
    <property type="match status" value="1"/>
</dbReference>
<evidence type="ECO:0000256" key="4">
    <source>
        <dbReference type="ARBA" id="ARBA00022679"/>
    </source>
</evidence>
<reference evidence="13 14" key="1">
    <citation type="submission" date="2019-02" db="EMBL/GenBank/DDBJ databases">
        <title>Deep-cultivation of Planctomycetes and their phenomic and genomic characterization uncovers novel biology.</title>
        <authorList>
            <person name="Wiegand S."/>
            <person name="Jogler M."/>
            <person name="Boedeker C."/>
            <person name="Pinto D."/>
            <person name="Vollmers J."/>
            <person name="Rivas-Marin E."/>
            <person name="Kohn T."/>
            <person name="Peeters S.H."/>
            <person name="Heuer A."/>
            <person name="Rast P."/>
            <person name="Oberbeckmann S."/>
            <person name="Bunk B."/>
            <person name="Jeske O."/>
            <person name="Meyerdierks A."/>
            <person name="Storesund J.E."/>
            <person name="Kallscheuer N."/>
            <person name="Luecker S."/>
            <person name="Lage O.M."/>
            <person name="Pohl T."/>
            <person name="Merkel B.J."/>
            <person name="Hornburger P."/>
            <person name="Mueller R.-W."/>
            <person name="Bruemmer F."/>
            <person name="Labrenz M."/>
            <person name="Spormann A.M."/>
            <person name="Op den Camp H."/>
            <person name="Overmann J."/>
            <person name="Amann R."/>
            <person name="Jetten M.S.M."/>
            <person name="Mascher T."/>
            <person name="Medema M.H."/>
            <person name="Devos D.P."/>
            <person name="Kaster A.-K."/>
            <person name="Ovreas L."/>
            <person name="Rohde M."/>
            <person name="Galperin M.Y."/>
            <person name="Jogler C."/>
        </authorList>
    </citation>
    <scope>NUCLEOTIDE SEQUENCE [LARGE SCALE GENOMIC DNA]</scope>
    <source>
        <strain evidence="13 14">Pla110</strain>
    </source>
</reference>
<evidence type="ECO:0000256" key="5">
    <source>
        <dbReference type="ARBA" id="ARBA00022777"/>
    </source>
</evidence>
<dbReference type="PROSITE" id="PS50851">
    <property type="entry name" value="CHEW"/>
    <property type="match status" value="2"/>
</dbReference>
<evidence type="ECO:0000256" key="6">
    <source>
        <dbReference type="PROSITE-ProRule" id="PRU00110"/>
    </source>
</evidence>
<evidence type="ECO:0000256" key="3">
    <source>
        <dbReference type="ARBA" id="ARBA00022553"/>
    </source>
</evidence>
<evidence type="ECO:0000259" key="10">
    <source>
        <dbReference type="PROSITE" id="PS50110"/>
    </source>
</evidence>
<evidence type="ECO:0000259" key="11">
    <source>
        <dbReference type="PROSITE" id="PS50851"/>
    </source>
</evidence>
<dbReference type="SUPFAM" id="SSF52172">
    <property type="entry name" value="CheY-like"/>
    <property type="match status" value="1"/>
</dbReference>
<dbReference type="Gene3D" id="2.30.30.40">
    <property type="entry name" value="SH3 Domains"/>
    <property type="match status" value="1"/>
</dbReference>
<proteinExistence type="predicted"/>
<dbReference type="InterPro" id="IPR036061">
    <property type="entry name" value="CheW-like_dom_sf"/>
</dbReference>
<evidence type="ECO:0000259" key="9">
    <source>
        <dbReference type="PROSITE" id="PS50109"/>
    </source>
</evidence>